<evidence type="ECO:0000256" key="3">
    <source>
        <dbReference type="SAM" id="MobiDB-lite"/>
    </source>
</evidence>
<keyword evidence="7" id="KW-1185">Reference proteome</keyword>
<evidence type="ECO:0000313" key="6">
    <source>
        <dbReference type="EMBL" id="KAL0632681.1"/>
    </source>
</evidence>
<organism evidence="6 7">
    <name type="scientific">Discina gigas</name>
    <dbReference type="NCBI Taxonomy" id="1032678"/>
    <lineage>
        <taxon>Eukaryota</taxon>
        <taxon>Fungi</taxon>
        <taxon>Dikarya</taxon>
        <taxon>Ascomycota</taxon>
        <taxon>Pezizomycotina</taxon>
        <taxon>Pezizomycetes</taxon>
        <taxon>Pezizales</taxon>
        <taxon>Discinaceae</taxon>
        <taxon>Discina</taxon>
    </lineage>
</organism>
<dbReference type="InterPro" id="IPR036770">
    <property type="entry name" value="Ankyrin_rpt-contain_sf"/>
</dbReference>
<name>A0ABR3GAT3_9PEZI</name>
<dbReference type="Pfam" id="PF12796">
    <property type="entry name" value="Ank_2"/>
    <property type="match status" value="1"/>
</dbReference>
<dbReference type="InterPro" id="IPR036152">
    <property type="entry name" value="Asp/glu_Ase-like_sf"/>
</dbReference>
<dbReference type="EC" id="3.5.1.1" evidence="1"/>
<dbReference type="Proteomes" id="UP001447188">
    <property type="component" value="Unassembled WGS sequence"/>
</dbReference>
<dbReference type="Pfam" id="PF17763">
    <property type="entry name" value="Asparaginase_C"/>
    <property type="match status" value="1"/>
</dbReference>
<dbReference type="PROSITE" id="PS50088">
    <property type="entry name" value="ANK_REPEAT"/>
    <property type="match status" value="2"/>
</dbReference>
<dbReference type="PANTHER" id="PTHR11707">
    <property type="entry name" value="L-ASPARAGINASE"/>
    <property type="match status" value="1"/>
</dbReference>
<dbReference type="PIRSF" id="PIRSF001220">
    <property type="entry name" value="L-ASNase_gatD"/>
    <property type="match status" value="1"/>
</dbReference>
<dbReference type="PIRSF" id="PIRSF500176">
    <property type="entry name" value="L_ASNase"/>
    <property type="match status" value="1"/>
</dbReference>
<dbReference type="SFLD" id="SFLDS00057">
    <property type="entry name" value="Glutaminase/Asparaginase"/>
    <property type="match status" value="1"/>
</dbReference>
<protein>
    <recommendedName>
        <fullName evidence="1">asparaginase</fullName>
        <ecNumber evidence="1">3.5.1.1</ecNumber>
    </recommendedName>
</protein>
<dbReference type="PROSITE" id="PS51732">
    <property type="entry name" value="ASN_GLN_ASE_3"/>
    <property type="match status" value="1"/>
</dbReference>
<sequence length="561" mass="60267">MLTLSSVTTRTNTPAAGSPTTAVYPPDVLDVAVEQVKMAESRVLLIMTGGTICMVRGPNGYVPATGFLDSCLKPQPCFNDGSPVKEVPVIVSDGDIRMFETLRTPPSKHSRRIRFAALEFSPLLDSSSINAKGWGEIARAIQRNYRLFDAFVILHGTDSLAYTSSALSFMVSNLGKPVILTGSQAPMSELQNDATDNLLGSLIIAGHYMIPEVCLFFNHKLFRGNRATKTNAHDFHAFASPNFPPLARVGISASINWPLIERPSTMQAFSVQTSLSTAHVACLRIFPGILPEMVRGVLRLKDLRGLVLETFGAGNAPEDDELIGVLEEGVKRGVVIVNVTQCQVGTVSPLYASATALAKAGVVFGLDMTSEAALTKLSCLLANPSLSVDDIRQQMSRSICGELTEQAEIHFSHPNSFLSPKLASLTALGYAIANGQHEEITAILKETKEFLLNEFDYSGNTPLHLVATCANIDILRDFLSQGASVHLRNRDGRTPLFLAAEAGIEGNVELLKESGAHLHADELDLATLLKTQAEEGHGNGNGGANGNSSECRVRCWNLAGV</sequence>
<dbReference type="Pfam" id="PF00710">
    <property type="entry name" value="Asparaginase"/>
    <property type="match status" value="1"/>
</dbReference>
<feature type="region of interest" description="Disordered" evidence="3">
    <location>
        <begin position="1"/>
        <end position="21"/>
    </location>
</feature>
<keyword evidence="2" id="KW-0040">ANK repeat</keyword>
<evidence type="ECO:0000256" key="2">
    <source>
        <dbReference type="PROSITE-ProRule" id="PRU00023"/>
    </source>
</evidence>
<evidence type="ECO:0000256" key="1">
    <source>
        <dbReference type="ARBA" id="ARBA00012920"/>
    </source>
</evidence>
<feature type="domain" description="L-asparaginase N-terminal" evidence="4">
    <location>
        <begin position="42"/>
        <end position="258"/>
    </location>
</feature>
<dbReference type="InterPro" id="IPR027474">
    <property type="entry name" value="L-asparaginase_N"/>
</dbReference>
<comment type="caution">
    <text evidence="6">The sequence shown here is derived from an EMBL/GenBank/DDBJ whole genome shotgun (WGS) entry which is preliminary data.</text>
</comment>
<evidence type="ECO:0000259" key="4">
    <source>
        <dbReference type="Pfam" id="PF00710"/>
    </source>
</evidence>
<dbReference type="Gene3D" id="3.40.50.1170">
    <property type="entry name" value="L-asparaginase, N-terminal domain"/>
    <property type="match status" value="1"/>
</dbReference>
<dbReference type="SUPFAM" id="SSF48403">
    <property type="entry name" value="Ankyrin repeat"/>
    <property type="match status" value="1"/>
</dbReference>
<dbReference type="InterPro" id="IPR040919">
    <property type="entry name" value="Asparaginase_C"/>
</dbReference>
<dbReference type="SMART" id="SM00870">
    <property type="entry name" value="Asparaginase"/>
    <property type="match status" value="1"/>
</dbReference>
<gene>
    <name evidence="6" type="ORF">Q9L58_008440</name>
</gene>
<dbReference type="EMBL" id="JBBBZM010000157">
    <property type="protein sequence ID" value="KAL0632681.1"/>
    <property type="molecule type" value="Genomic_DNA"/>
</dbReference>
<dbReference type="InterPro" id="IPR002110">
    <property type="entry name" value="Ankyrin_rpt"/>
</dbReference>
<proteinExistence type="predicted"/>
<evidence type="ECO:0000313" key="7">
    <source>
        <dbReference type="Proteomes" id="UP001447188"/>
    </source>
</evidence>
<dbReference type="SMART" id="SM00248">
    <property type="entry name" value="ANK"/>
    <property type="match status" value="3"/>
</dbReference>
<dbReference type="InterPro" id="IPR006034">
    <property type="entry name" value="Asparaginase/glutaminase-like"/>
</dbReference>
<dbReference type="PROSITE" id="PS50297">
    <property type="entry name" value="ANK_REP_REGION"/>
    <property type="match status" value="2"/>
</dbReference>
<dbReference type="Gene3D" id="3.40.50.40">
    <property type="match status" value="1"/>
</dbReference>
<dbReference type="SUPFAM" id="SSF53774">
    <property type="entry name" value="Glutaminase/Asparaginase"/>
    <property type="match status" value="1"/>
</dbReference>
<dbReference type="InterPro" id="IPR037152">
    <property type="entry name" value="L-asparaginase_N_sf"/>
</dbReference>
<dbReference type="Gene3D" id="1.25.40.20">
    <property type="entry name" value="Ankyrin repeat-containing domain"/>
    <property type="match status" value="1"/>
</dbReference>
<feature type="domain" description="Asparaginase/glutaminase C-terminal" evidence="5">
    <location>
        <begin position="279"/>
        <end position="395"/>
    </location>
</feature>
<accession>A0ABR3GAT3</accession>
<dbReference type="InterPro" id="IPR041725">
    <property type="entry name" value="L-asparaginase_I"/>
</dbReference>
<dbReference type="CDD" id="cd08963">
    <property type="entry name" value="L-asparaginase_I"/>
    <property type="match status" value="1"/>
</dbReference>
<dbReference type="InterPro" id="IPR027473">
    <property type="entry name" value="L-asparaginase_C"/>
</dbReference>
<dbReference type="PANTHER" id="PTHR11707:SF28">
    <property type="entry name" value="60 KDA LYSOPHOSPHOLIPASE"/>
    <property type="match status" value="1"/>
</dbReference>
<dbReference type="PRINTS" id="PR00139">
    <property type="entry name" value="ASNGLNASE"/>
</dbReference>
<feature type="repeat" description="ANK" evidence="2">
    <location>
        <begin position="491"/>
        <end position="523"/>
    </location>
</feature>
<evidence type="ECO:0000259" key="5">
    <source>
        <dbReference type="Pfam" id="PF17763"/>
    </source>
</evidence>
<reference evidence="6 7" key="1">
    <citation type="submission" date="2024-02" db="EMBL/GenBank/DDBJ databases">
        <title>Discinaceae phylogenomics.</title>
        <authorList>
            <person name="Dirks A.C."/>
            <person name="James T.Y."/>
        </authorList>
    </citation>
    <scope>NUCLEOTIDE SEQUENCE [LARGE SCALE GENOMIC DNA]</scope>
    <source>
        <strain evidence="6 7">ACD0624</strain>
    </source>
</reference>
<feature type="repeat" description="ANK" evidence="2">
    <location>
        <begin position="458"/>
        <end position="490"/>
    </location>
</feature>